<evidence type="ECO:0000313" key="1">
    <source>
        <dbReference type="EMBL" id="OCX76723.1"/>
    </source>
</evidence>
<comment type="caution">
    <text evidence="1">The sequence shown here is derived from an EMBL/GenBank/DDBJ whole genome shotgun (WGS) entry which is preliminary data.</text>
</comment>
<proteinExistence type="predicted"/>
<dbReference type="Proteomes" id="UP000094893">
    <property type="component" value="Unassembled WGS sequence"/>
</dbReference>
<protein>
    <submittedName>
        <fullName evidence="1">Uncharacterized protein</fullName>
    </submittedName>
</protein>
<dbReference type="AlphaFoldDB" id="A0A1C2IKN7"/>
<name>A0A1C2IKN7_ACITH</name>
<reference evidence="1 2" key="1">
    <citation type="journal article" date="2016" name="Int. J. Mol. Sci.">
        <title>Comparative genomics of the extreme acidophile Acidithiobacillus thiooxidans reveals intraspecific divergence and niche adaptation.</title>
        <authorList>
            <person name="Zhang X."/>
            <person name="Feng X."/>
            <person name="Tao J."/>
            <person name="Ma L."/>
            <person name="Xiao Y."/>
            <person name="Liang Y."/>
            <person name="Liu X."/>
            <person name="Yin H."/>
        </authorList>
    </citation>
    <scope>NUCLEOTIDE SEQUENCE [LARGE SCALE GENOMIC DNA]</scope>
    <source>
        <strain evidence="1 2">A02</strain>
    </source>
</reference>
<dbReference type="RefSeq" id="WP_010637511.1">
    <property type="nucleotide sequence ID" value="NZ_JABBDT010000069.1"/>
</dbReference>
<dbReference type="EMBL" id="LWSA01000021">
    <property type="protein sequence ID" value="OCX76723.1"/>
    <property type="molecule type" value="Genomic_DNA"/>
</dbReference>
<sequence length="62" mass="7166">MDNSQEENLEKYQDGIWLLKGPVHLPLPHSVTLMRSVEEFNRKCRDTLPSIRALMEKSEPSA</sequence>
<evidence type="ECO:0000313" key="2">
    <source>
        <dbReference type="Proteomes" id="UP000094893"/>
    </source>
</evidence>
<accession>A0A1C2IKN7</accession>
<gene>
    <name evidence="1" type="ORF">A6P07_02010</name>
</gene>
<organism evidence="1 2">
    <name type="scientific">Acidithiobacillus thiooxidans</name>
    <name type="common">Thiobacillus thiooxidans</name>
    <dbReference type="NCBI Taxonomy" id="930"/>
    <lineage>
        <taxon>Bacteria</taxon>
        <taxon>Pseudomonadati</taxon>
        <taxon>Pseudomonadota</taxon>
        <taxon>Acidithiobacillia</taxon>
        <taxon>Acidithiobacillales</taxon>
        <taxon>Acidithiobacillaceae</taxon>
        <taxon>Acidithiobacillus</taxon>
    </lineage>
</organism>